<dbReference type="PROSITE" id="PS50983">
    <property type="entry name" value="FE_B12_PBP"/>
    <property type="match status" value="1"/>
</dbReference>
<feature type="signal peptide" evidence="2">
    <location>
        <begin position="1"/>
        <end position="19"/>
    </location>
</feature>
<dbReference type="Pfam" id="PF01497">
    <property type="entry name" value="Peripla_BP_2"/>
    <property type="match status" value="1"/>
</dbReference>
<dbReference type="CDD" id="cd01144">
    <property type="entry name" value="BtuF"/>
    <property type="match status" value="1"/>
</dbReference>
<dbReference type="Proteomes" id="UP000626148">
    <property type="component" value="Unassembled WGS sequence"/>
</dbReference>
<evidence type="ECO:0000313" key="4">
    <source>
        <dbReference type="EMBL" id="GGX48338.1"/>
    </source>
</evidence>
<accession>A0A918N8G4</accession>
<comment type="caution">
    <text evidence="4">The sequence shown here is derived from an EMBL/GenBank/DDBJ whole genome shotgun (WGS) entry which is preliminary data.</text>
</comment>
<dbReference type="SUPFAM" id="SSF53807">
    <property type="entry name" value="Helical backbone' metal receptor"/>
    <property type="match status" value="1"/>
</dbReference>
<sequence length="289" mass="31859">MNRLFCLLFGLLLPLTGLAEITLTDDTGQDITLDEPAQRVITLVPHATELMFEIGAGDRIIATVDYSDYPKAARDIQRIGDYNALNQEAIIDLKPDLLIAFTSGPAMKDVEQLKRMGLTVFHSDPQTFTTIADALRDFGRLTGLDESANDAATTFETAIGELGSRYGDRETLSVFYEVWHDPIYTLNGESFISDIIDLCGGRNVFADLPVISPQISLEAVFEQDPQVIVTGPVGNEAESPWTEWPQLQAVNNNALVTVDPDTMHRPTPSLLIGAGQLCRDLDRLRSEVY</sequence>
<dbReference type="InterPro" id="IPR002491">
    <property type="entry name" value="ABC_transptr_periplasmic_BD"/>
</dbReference>
<reference evidence="4" key="1">
    <citation type="journal article" date="2014" name="Int. J. Syst. Evol. Microbiol.">
        <title>Complete genome sequence of Corynebacterium casei LMG S-19264T (=DSM 44701T), isolated from a smear-ripened cheese.</title>
        <authorList>
            <consortium name="US DOE Joint Genome Institute (JGI-PGF)"/>
            <person name="Walter F."/>
            <person name="Albersmeier A."/>
            <person name="Kalinowski J."/>
            <person name="Ruckert C."/>
        </authorList>
    </citation>
    <scope>NUCLEOTIDE SEQUENCE</scope>
    <source>
        <strain evidence="4">KCTC 22169</strain>
    </source>
</reference>
<gene>
    <name evidence="4" type="primary">btuF</name>
    <name evidence="4" type="ORF">GCM10007392_14110</name>
</gene>
<reference evidence="4" key="2">
    <citation type="submission" date="2020-09" db="EMBL/GenBank/DDBJ databases">
        <authorList>
            <person name="Sun Q."/>
            <person name="Kim S."/>
        </authorList>
    </citation>
    <scope>NUCLEOTIDE SEQUENCE</scope>
    <source>
        <strain evidence="4">KCTC 22169</strain>
    </source>
</reference>
<dbReference type="GO" id="GO:0071281">
    <property type="term" value="P:cellular response to iron ion"/>
    <property type="evidence" value="ECO:0007669"/>
    <property type="project" value="TreeGrafter"/>
</dbReference>
<evidence type="ECO:0000256" key="1">
    <source>
        <dbReference type="ARBA" id="ARBA00022729"/>
    </source>
</evidence>
<dbReference type="PANTHER" id="PTHR30535">
    <property type="entry name" value="VITAMIN B12-BINDING PROTEIN"/>
    <property type="match status" value="1"/>
</dbReference>
<evidence type="ECO:0000259" key="3">
    <source>
        <dbReference type="PROSITE" id="PS50983"/>
    </source>
</evidence>
<dbReference type="InterPro" id="IPR054828">
    <property type="entry name" value="Vit_B12_bind_prot"/>
</dbReference>
<evidence type="ECO:0000256" key="2">
    <source>
        <dbReference type="SAM" id="SignalP"/>
    </source>
</evidence>
<dbReference type="Gene3D" id="3.40.50.1980">
    <property type="entry name" value="Nitrogenase molybdenum iron protein domain"/>
    <property type="match status" value="2"/>
</dbReference>
<dbReference type="RefSeq" id="WP_189607827.1">
    <property type="nucleotide sequence ID" value="NZ_BMXR01000003.1"/>
</dbReference>
<evidence type="ECO:0000313" key="5">
    <source>
        <dbReference type="Proteomes" id="UP000626148"/>
    </source>
</evidence>
<dbReference type="PANTHER" id="PTHR30535:SF34">
    <property type="entry name" value="MOLYBDATE-BINDING PROTEIN MOLA"/>
    <property type="match status" value="1"/>
</dbReference>
<dbReference type="NCBIfam" id="NF038402">
    <property type="entry name" value="TroA_like"/>
    <property type="match status" value="1"/>
</dbReference>
<dbReference type="EMBL" id="BMXR01000003">
    <property type="protein sequence ID" value="GGX48338.1"/>
    <property type="molecule type" value="Genomic_DNA"/>
</dbReference>
<keyword evidence="1 2" id="KW-0732">Signal</keyword>
<name>A0A918N8G4_9GAMM</name>
<keyword evidence="5" id="KW-1185">Reference proteome</keyword>
<feature type="chain" id="PRO_5037479879" evidence="2">
    <location>
        <begin position="20"/>
        <end position="289"/>
    </location>
</feature>
<dbReference type="AlphaFoldDB" id="A0A918N8G4"/>
<feature type="domain" description="Fe/B12 periplasmic-binding" evidence="3">
    <location>
        <begin position="39"/>
        <end position="289"/>
    </location>
</feature>
<dbReference type="InterPro" id="IPR050902">
    <property type="entry name" value="ABC_Transporter_SBP"/>
</dbReference>
<organism evidence="4 5">
    <name type="scientific">Saccharospirillum salsuginis</name>
    <dbReference type="NCBI Taxonomy" id="418750"/>
    <lineage>
        <taxon>Bacteria</taxon>
        <taxon>Pseudomonadati</taxon>
        <taxon>Pseudomonadota</taxon>
        <taxon>Gammaproteobacteria</taxon>
        <taxon>Oceanospirillales</taxon>
        <taxon>Saccharospirillaceae</taxon>
        <taxon>Saccharospirillum</taxon>
    </lineage>
</organism>
<protein>
    <submittedName>
        <fullName evidence="4">Cobalamin-binding protein</fullName>
    </submittedName>
</protein>
<proteinExistence type="predicted"/>